<organism evidence="2">
    <name type="scientific">Selaginella lyallii</name>
    <dbReference type="NCBI Taxonomy" id="137159"/>
    <lineage>
        <taxon>Eukaryota</taxon>
        <taxon>Viridiplantae</taxon>
        <taxon>Streptophyta</taxon>
        <taxon>Embryophyta</taxon>
        <taxon>Tracheophyta</taxon>
        <taxon>Lycopodiopsida</taxon>
        <taxon>Selaginellales</taxon>
        <taxon>Selaginellaceae</taxon>
        <taxon>Selaginella</taxon>
    </lineage>
</organism>
<dbReference type="EMBL" id="MK156800">
    <property type="protein sequence ID" value="QBL02062.1"/>
    <property type="molecule type" value="Genomic_DNA"/>
</dbReference>
<sequence>TKKKAGKVSSDLGESRLAFWARWLFKTLTGASSNGGQRAANLSKKKLLTHGFDPPYQLLMLKGLAPTAALLITLRAGLLCRGVLRGNPHQLPNPQRGDRVYAVRMSYKDVCERAPYELPSRYPDILSTGEEVGRLYTTGQPVSTDGNINVDTLRNGEKTRNVPLEEINRSDDNSLMPDSWCNQEYLRYFWLHPYINTSDAGPVTTLRNERPGYEASVIALTIQYQYGGPLLRVAFYSRDNDKHIYRSNSTDASLSVLLGRSFTPAIMPEKTRPRTAYHRSDHPATAFLNEMLHKAISPFGHQTQPQLNPRYLPRLLRPRLRASHIPGGFLEGHLAPAGWENDVAVPRKRAIRELFRNLRCGHETGLFRDDEPTLFEIIRGVRFNPRHKWVTVLLWLRQRLLSRVGSAQVVAFWMSCKDLFFSARGGINQHLLRRRANRGMIKFVGRPRYCSSIYRYAGVFGWVDYNQDKEFAELLAMAFITSNKPRRRVHDQAVKARADKGGHASGRFEKRSSMNSRGRCTFPIRELKQSCCPAGVAAHPETTRGGSDDHRLEDSQHIPEKAPFTLLSATTFEGLMTDLFKNSRDEPGNAAGRTTQDPQMESPPIYDYEAYKWVAPAGLAANRLSTNFLYGAGAPQYSYSTSTIDPGVEPSLCTRSNSSSSAVHRRTRNNVLPAYNIMRTLTGCTTGSMARTLAPQSQGSKSLSRGHLGGNDQPFIFDRSASPFLEVATQSGDHGPREEDGINSNFGLPPNPSPALKWKRSYGFGLAYQLAQVRTGIICEKGEPSAYSPLPGAYSSPDESPSSIGSTTRQSSMIGEPEIHAEADFTYTSFWFDDRIRSGCHGIMCKGSLEEKATFRGRLYQQKGGKPLLLRGPVELTRSNFLRIYEFLRALTQRVPPTPEQRKCLSDAILDALSDSDVVPPKLNGRTSAWTVHRTQTSCYQQVVGPAYRQLVIDFFTNEYFTAGALIFAFLVMAKGLACIDFWVYFQMIRYRIHPLREAPRVKLMGEMRYGSMRERLFLFGSRITKYKRWVKNWVFCLLHDSIIRVWSDMKDLDIYSSSKLFQVQFTVTDENNSWHELSSLYNRYRLFNNDFDCRTDGERGLCFLRHLARSYRRGTTKYTPRHLEALTWGSFTLRQGITPLKGTSVIPTILFQTGLYPSGGVFLIGSTEAGRSYIMNDLAADFDAPLIPLSMNDLYETERHITISGIKRKGMKILTKSLCRLIFYEGLIRIMSPRVVWVRNMHELEPRGEALSGWSRAGISIDTDFSLRLLLIFLTGPINRAKGMLIIGSTHVPREVDPSFVCTARLGLPINARKLNNSRRQQRFPLILRSKRVGPRKGSNFDFWLNTPGVRTLCDHPRDLPSLANEVSLISISHSSVLRRKMATSVRLRQVMSEVVVRLETIDYFAHASRIGKAITRGKVVGFLRTSFLHVSVADAGSHGLLSCMPERREPYAGGANAGESAMAPFGLGCLSGLTVHFLAATESRRHDFISFAGSVESDYASVSAALVENLTGERERADIYDGELSHGDPGISPLSKAPAGLAKKDARTAYVFLIRGIPNKYGTREYMTDYALAKGLAAKPIYDWTRNMSAPEERGRTSNFFRAKELGYARAFRYLTYFAGIFSFQEVPVSAWRASRRLKEVPFMGRALISGAPTSLGHDYTEYLRLARSGGPEFFTGKRFFWDPCPAPRNSLSTKSHRGLLPDNRGLTPAKEGKRPGFFSGTGVNEQRQARTGVNEQRQARSDGGLLFKTDVIFGRFIWSGVALYGESYPAGGVGSTGTIKQAKGPGRSRYLHLFYPILASQVWLLGHHPANANTVVCSDPASRNLMWLEVGLRKVETPLYSIPLESCQFLLEIITAAGSAALSNKAAEIGRPIKGFI</sequence>
<geneLocation type="chloroplast" evidence="2"/>
<evidence type="ECO:0000313" key="2">
    <source>
        <dbReference type="EMBL" id="QBL02062.1"/>
    </source>
</evidence>
<dbReference type="RefSeq" id="YP_009582614.1">
    <property type="nucleotide sequence ID" value="NC_041556.1"/>
</dbReference>
<reference evidence="2" key="1">
    <citation type="journal article" date="2019" name="J. ISSAAS">
        <title>The Unique Evolutionary Trajectory 1 and Dynamic Conformations of DR and IR/DR coexisting Plastomes of the Early Vascular Plant Selaginellaceae (Lycophyte).</title>
        <authorList>
            <person name="Zhang H.-R."/>
            <person name="Xiang Q.-P."/>
            <person name="Zhang X.-C."/>
        </authorList>
    </citation>
    <scope>NUCLEOTIDE SEQUENCE</scope>
</reference>
<dbReference type="InterPro" id="IPR027417">
    <property type="entry name" value="P-loop_NTPase"/>
</dbReference>
<feature type="compositionally biased region" description="Basic and acidic residues" evidence="1">
    <location>
        <begin position="495"/>
        <end position="512"/>
    </location>
</feature>
<protein>
    <submittedName>
        <fullName evidence="2">Hypothetical chloroplast RF21</fullName>
    </submittedName>
</protein>
<feature type="region of interest" description="Disordered" evidence="1">
    <location>
        <begin position="580"/>
        <end position="602"/>
    </location>
</feature>
<name>A0A481ZKW9_9TRAC</name>
<feature type="compositionally biased region" description="Polar residues" evidence="1">
    <location>
        <begin position="1724"/>
        <end position="1739"/>
    </location>
</feature>
<accession>A0A481ZKW9</accession>
<feature type="region of interest" description="Disordered" evidence="1">
    <location>
        <begin position="728"/>
        <end position="749"/>
    </location>
</feature>
<evidence type="ECO:0000256" key="1">
    <source>
        <dbReference type="SAM" id="MobiDB-lite"/>
    </source>
</evidence>
<feature type="compositionally biased region" description="Low complexity" evidence="1">
    <location>
        <begin position="795"/>
        <end position="806"/>
    </location>
</feature>
<feature type="region of interest" description="Disordered" evidence="1">
    <location>
        <begin position="789"/>
        <end position="812"/>
    </location>
</feature>
<keyword evidence="2" id="KW-0934">Plastid</keyword>
<keyword evidence="2" id="KW-0150">Chloroplast</keyword>
<dbReference type="GeneID" id="39710941"/>
<feature type="region of interest" description="Disordered" evidence="1">
    <location>
        <begin position="495"/>
        <end position="514"/>
    </location>
</feature>
<dbReference type="SUPFAM" id="SSF52540">
    <property type="entry name" value="P-loop containing nucleoside triphosphate hydrolases"/>
    <property type="match status" value="1"/>
</dbReference>
<proteinExistence type="predicted"/>
<feature type="region of interest" description="Disordered" evidence="1">
    <location>
        <begin position="1695"/>
        <end position="1740"/>
    </location>
</feature>
<gene>
    <name evidence="2" type="primary">ycf2</name>
</gene>